<accession>A0AAV0TE87</accession>
<name>A0AAV0TE87_9STRA</name>
<comment type="subcellular location">
    <subcellularLocation>
        <location evidence="1 6">Nucleus</location>
    </subcellularLocation>
</comment>
<dbReference type="AlphaFoldDB" id="A0AAV0TE87"/>
<evidence type="ECO:0000256" key="5">
    <source>
        <dbReference type="ARBA" id="ARBA00023242"/>
    </source>
</evidence>
<evidence type="ECO:0000256" key="3">
    <source>
        <dbReference type="ARBA" id="ARBA00023015"/>
    </source>
</evidence>
<dbReference type="GO" id="GO:0016592">
    <property type="term" value="C:mediator complex"/>
    <property type="evidence" value="ECO:0007669"/>
    <property type="project" value="InterPro"/>
</dbReference>
<protein>
    <recommendedName>
        <fullName evidence="6">Mediator of RNA polymerase II transcription subunit 7</fullName>
    </recommendedName>
</protein>
<keyword evidence="6" id="KW-0010">Activator</keyword>
<dbReference type="EMBL" id="CANTFM010000360">
    <property type="protein sequence ID" value="CAI5719912.1"/>
    <property type="molecule type" value="Genomic_DNA"/>
</dbReference>
<dbReference type="InterPro" id="IPR044888">
    <property type="entry name" value="Mediatior_Med7_sf"/>
</dbReference>
<evidence type="ECO:0000256" key="4">
    <source>
        <dbReference type="ARBA" id="ARBA00023163"/>
    </source>
</evidence>
<keyword evidence="5 6" id="KW-0539">Nucleus</keyword>
<reference evidence="7" key="1">
    <citation type="submission" date="2022-12" db="EMBL/GenBank/DDBJ databases">
        <authorList>
            <person name="Webb A."/>
        </authorList>
    </citation>
    <scope>NUCLEOTIDE SEQUENCE</scope>
    <source>
        <strain evidence="7">Pd1</strain>
    </source>
</reference>
<comment type="function">
    <text evidence="6">Component of the Mediator complex, a coactivator involved in the regulated transcription of nearly all RNA polymerase II-dependent genes. Mediator functions as a bridge to convey information from gene-specific regulatory proteins to the basal RNA polymerase II transcription machinery.</text>
</comment>
<dbReference type="GO" id="GO:0070847">
    <property type="term" value="C:core mediator complex"/>
    <property type="evidence" value="ECO:0007669"/>
    <property type="project" value="TreeGrafter"/>
</dbReference>
<evidence type="ECO:0000256" key="6">
    <source>
        <dbReference type="RuleBase" id="RU364060"/>
    </source>
</evidence>
<evidence type="ECO:0000313" key="8">
    <source>
        <dbReference type="Proteomes" id="UP001162029"/>
    </source>
</evidence>
<dbReference type="Proteomes" id="UP001162029">
    <property type="component" value="Unassembled WGS sequence"/>
</dbReference>
<keyword evidence="8" id="KW-1185">Reference proteome</keyword>
<dbReference type="InterPro" id="IPR009244">
    <property type="entry name" value="Mediatior_Med7"/>
</dbReference>
<gene>
    <name evidence="7" type="ORF">PDE001_LOCUS2137</name>
</gene>
<dbReference type="InterPro" id="IPR037212">
    <property type="entry name" value="Med7/Med21-like"/>
</dbReference>
<dbReference type="Pfam" id="PF05983">
    <property type="entry name" value="Med7"/>
    <property type="match status" value="1"/>
</dbReference>
<dbReference type="PANTHER" id="PTHR21428">
    <property type="entry name" value="MEDIATOR OF RNA POLYMERASE II TRANSCRIPTION SUBUNIT 7"/>
    <property type="match status" value="1"/>
</dbReference>
<keyword evidence="4 6" id="KW-0804">Transcription</keyword>
<dbReference type="Gene3D" id="6.10.140.200">
    <property type="match status" value="1"/>
</dbReference>
<sequence length="235" mass="25951">MGTEQDQQEDAPEIVSEFPAPPRFFALYAEGPTCGPTPPKPMEPTYHMFGSPYSTLDVVPDLLQPGKKLYAPERDDADVLMDYKAQMKKINHSLLANFVELIDVLIKKPSLFNEKLDDMELLFLNMHNLINAFRPHQARETVIQILKTQVQDRKNASTDDVAAVDGISPAEIDDDVKMENADGSGVVGNGGGRTNVSGAVGALMPTPVQQEQEQKACEARRMQEQFFSALEAAMN</sequence>
<organism evidence="7 8">
    <name type="scientific">Peronospora destructor</name>
    <dbReference type="NCBI Taxonomy" id="86335"/>
    <lineage>
        <taxon>Eukaryota</taxon>
        <taxon>Sar</taxon>
        <taxon>Stramenopiles</taxon>
        <taxon>Oomycota</taxon>
        <taxon>Peronosporomycetes</taxon>
        <taxon>Peronosporales</taxon>
        <taxon>Peronosporaceae</taxon>
        <taxon>Peronospora</taxon>
    </lineage>
</organism>
<dbReference type="GO" id="GO:0003712">
    <property type="term" value="F:transcription coregulator activity"/>
    <property type="evidence" value="ECO:0007669"/>
    <property type="project" value="InterPro"/>
</dbReference>
<dbReference type="SUPFAM" id="SSF140718">
    <property type="entry name" value="Mediator hinge subcomplex-like"/>
    <property type="match status" value="1"/>
</dbReference>
<dbReference type="GO" id="GO:0006357">
    <property type="term" value="P:regulation of transcription by RNA polymerase II"/>
    <property type="evidence" value="ECO:0007669"/>
    <property type="project" value="InterPro"/>
</dbReference>
<keyword evidence="3 6" id="KW-0805">Transcription regulation</keyword>
<proteinExistence type="inferred from homology"/>
<comment type="caution">
    <text evidence="7">The sequence shown here is derived from an EMBL/GenBank/DDBJ whole genome shotgun (WGS) entry which is preliminary data.</text>
</comment>
<evidence type="ECO:0000313" key="7">
    <source>
        <dbReference type="EMBL" id="CAI5719912.1"/>
    </source>
</evidence>
<evidence type="ECO:0000256" key="2">
    <source>
        <dbReference type="ARBA" id="ARBA00009994"/>
    </source>
</evidence>
<comment type="similarity">
    <text evidence="2 6">Belongs to the Mediator complex subunit 7 family.</text>
</comment>
<comment type="subunit">
    <text evidence="6">Component of the Mediator complex.</text>
</comment>
<evidence type="ECO:0000256" key="1">
    <source>
        <dbReference type="ARBA" id="ARBA00004123"/>
    </source>
</evidence>
<dbReference type="PANTHER" id="PTHR21428:SF11">
    <property type="entry name" value="MEDIATOR OF RNA POLYMERASE II TRANSCRIPTION SUBUNIT 7"/>
    <property type="match status" value="1"/>
</dbReference>